<dbReference type="AlphaFoldDB" id="A0A9N9KFA3"/>
<feature type="non-terminal residue" evidence="1">
    <location>
        <position position="48"/>
    </location>
</feature>
<feature type="non-terminal residue" evidence="1">
    <location>
        <position position="1"/>
    </location>
</feature>
<comment type="caution">
    <text evidence="1">The sequence shown here is derived from an EMBL/GenBank/DDBJ whole genome shotgun (WGS) entry which is preliminary data.</text>
</comment>
<protein>
    <submittedName>
        <fullName evidence="1">27721_t:CDS:1</fullName>
    </submittedName>
</protein>
<dbReference type="OrthoDB" id="10570395at2759"/>
<sequence>TRKNQYNNLFYDLIKRSMQQEENKQSLADGKKYDLLIQTLEQEYLEKP</sequence>
<gene>
    <name evidence="1" type="ORF">DERYTH_LOCUS27905</name>
</gene>
<organism evidence="1 2">
    <name type="scientific">Dentiscutata erythropus</name>
    <dbReference type="NCBI Taxonomy" id="1348616"/>
    <lineage>
        <taxon>Eukaryota</taxon>
        <taxon>Fungi</taxon>
        <taxon>Fungi incertae sedis</taxon>
        <taxon>Mucoromycota</taxon>
        <taxon>Glomeromycotina</taxon>
        <taxon>Glomeromycetes</taxon>
        <taxon>Diversisporales</taxon>
        <taxon>Gigasporaceae</taxon>
        <taxon>Dentiscutata</taxon>
    </lineage>
</organism>
<evidence type="ECO:0000313" key="1">
    <source>
        <dbReference type="EMBL" id="CAG8825464.1"/>
    </source>
</evidence>
<keyword evidence="2" id="KW-1185">Reference proteome</keyword>
<accession>A0A9N9KFA3</accession>
<dbReference type="EMBL" id="CAJVPY010066506">
    <property type="protein sequence ID" value="CAG8825464.1"/>
    <property type="molecule type" value="Genomic_DNA"/>
</dbReference>
<dbReference type="Proteomes" id="UP000789405">
    <property type="component" value="Unassembled WGS sequence"/>
</dbReference>
<reference evidence="1" key="1">
    <citation type="submission" date="2021-06" db="EMBL/GenBank/DDBJ databases">
        <authorList>
            <person name="Kallberg Y."/>
            <person name="Tangrot J."/>
            <person name="Rosling A."/>
        </authorList>
    </citation>
    <scope>NUCLEOTIDE SEQUENCE</scope>
    <source>
        <strain evidence="1">MA453B</strain>
    </source>
</reference>
<name>A0A9N9KFA3_9GLOM</name>
<proteinExistence type="predicted"/>
<evidence type="ECO:0000313" key="2">
    <source>
        <dbReference type="Proteomes" id="UP000789405"/>
    </source>
</evidence>